<dbReference type="Gene3D" id="3.30.1330.30">
    <property type="match status" value="1"/>
</dbReference>
<dbReference type="Proteomes" id="UP000004018">
    <property type="component" value="Unassembled WGS sequence"/>
</dbReference>
<proteinExistence type="inferred from homology"/>
<evidence type="ECO:0000256" key="1">
    <source>
        <dbReference type="ARBA" id="ARBA00007228"/>
    </source>
</evidence>
<dbReference type="EMBL" id="AFIJ01000008">
    <property type="protein sequence ID" value="EGL41805.1"/>
    <property type="molecule type" value="Genomic_DNA"/>
</dbReference>
<evidence type="ECO:0000313" key="6">
    <source>
        <dbReference type="Proteomes" id="UP000004018"/>
    </source>
</evidence>
<dbReference type="PANTHER" id="PTHR43191:SF2">
    <property type="entry name" value="RRNA METHYLTRANSFERASE 3, MITOCHONDRIAL"/>
    <property type="match status" value="1"/>
</dbReference>
<name>A0ABN0D0X2_9FIRM</name>
<dbReference type="Pfam" id="PF22435">
    <property type="entry name" value="MRM3-like_sub_bind"/>
    <property type="match status" value="1"/>
</dbReference>
<dbReference type="InterPro" id="IPR001537">
    <property type="entry name" value="SpoU_MeTrfase"/>
</dbReference>
<dbReference type="CDD" id="cd18095">
    <property type="entry name" value="SpoU-like_rRNA-MTase"/>
    <property type="match status" value="1"/>
</dbReference>
<dbReference type="InterPro" id="IPR029028">
    <property type="entry name" value="Alpha/beta_knot_MTases"/>
</dbReference>
<dbReference type="SUPFAM" id="SSF55315">
    <property type="entry name" value="L30e-like"/>
    <property type="match status" value="1"/>
</dbReference>
<evidence type="ECO:0000259" key="4">
    <source>
        <dbReference type="SMART" id="SM00967"/>
    </source>
</evidence>
<keyword evidence="2 5" id="KW-0489">Methyltransferase</keyword>
<reference evidence="5 6" key="1">
    <citation type="submission" date="2011-04" db="EMBL/GenBank/DDBJ databases">
        <authorList>
            <person name="Harkins D.M."/>
            <person name="Madupu R."/>
            <person name="Durkin A.S."/>
            <person name="Torralba M."/>
            <person name="Methe B."/>
            <person name="Sutton G.G."/>
            <person name="Nelson K.E."/>
        </authorList>
    </citation>
    <scope>NUCLEOTIDE SEQUENCE [LARGE SCALE GENOMIC DNA]</scope>
    <source>
        <strain evidence="5 6">UPII 199-6</strain>
    </source>
</reference>
<dbReference type="GO" id="GO:0032259">
    <property type="term" value="P:methylation"/>
    <property type="evidence" value="ECO:0007669"/>
    <property type="project" value="UniProtKB-KW"/>
</dbReference>
<dbReference type="PANTHER" id="PTHR43191">
    <property type="entry name" value="RRNA METHYLTRANSFERASE 3"/>
    <property type="match status" value="1"/>
</dbReference>
<evidence type="ECO:0000256" key="2">
    <source>
        <dbReference type="ARBA" id="ARBA00022603"/>
    </source>
</evidence>
<dbReference type="SUPFAM" id="SSF75217">
    <property type="entry name" value="alpha/beta knot"/>
    <property type="match status" value="1"/>
</dbReference>
<dbReference type="InterPro" id="IPR053888">
    <property type="entry name" value="MRM3-like_sub_bind"/>
</dbReference>
<dbReference type="SMART" id="SM00967">
    <property type="entry name" value="SpoU_sub_bind"/>
    <property type="match status" value="1"/>
</dbReference>
<keyword evidence="6" id="KW-1185">Reference proteome</keyword>
<comment type="caution">
    <text evidence="5">The sequence shown here is derived from an EMBL/GenBank/DDBJ whole genome shotgun (WGS) entry which is preliminary data.</text>
</comment>
<dbReference type="InterPro" id="IPR029026">
    <property type="entry name" value="tRNA_m1G_MTases_N"/>
</dbReference>
<sequence length="270" mass="29821">MDEITSRENERIKKACALKQKKERQKQRKVLVEGWRLIADAAAQGLSPVQCFITPQAATHERFQGLYALGKRLSWQFFVVAPKVYDKLKETQHPQGIAAVLPYFTTALDLTERIAPQRPIVYLQSVQDPGNLGSIIRTAAAADAGAVVLSRDSVDVYNDKVLRSAMGAVFKIPLVTDVDMETLQAYCLRTHRRLTGAAASGSSSYTQLDYAQARVLAFGNEGNGLTLPFLQACAETVTIPMRPETESLNLAAAVGIVLYKAWERQGFLYE</sequence>
<dbReference type="GO" id="GO:0008168">
    <property type="term" value="F:methyltransferase activity"/>
    <property type="evidence" value="ECO:0007669"/>
    <property type="project" value="UniProtKB-KW"/>
</dbReference>
<dbReference type="Gene3D" id="3.40.1280.10">
    <property type="match status" value="1"/>
</dbReference>
<dbReference type="Pfam" id="PF00588">
    <property type="entry name" value="SpoU_methylase"/>
    <property type="match status" value="1"/>
</dbReference>
<dbReference type="InterPro" id="IPR051259">
    <property type="entry name" value="rRNA_Methyltransferase"/>
</dbReference>
<gene>
    <name evidence="5" type="ORF">HMPREF1039_0052</name>
</gene>
<feature type="domain" description="RNA 2-O ribose methyltransferase substrate binding" evidence="4">
    <location>
        <begin position="31"/>
        <end position="107"/>
    </location>
</feature>
<comment type="similarity">
    <text evidence="1">Belongs to the class IV-like SAM-binding methyltransferase superfamily. RNA methyltransferase TrmH family.</text>
</comment>
<evidence type="ECO:0000313" key="5">
    <source>
        <dbReference type="EMBL" id="EGL41805.1"/>
    </source>
</evidence>
<dbReference type="RefSeq" id="WP_007390595.1">
    <property type="nucleotide sequence ID" value="NZ_AFIJ01000008.1"/>
</dbReference>
<dbReference type="InterPro" id="IPR029064">
    <property type="entry name" value="Ribosomal_eL30-like_sf"/>
</dbReference>
<organism evidence="5 6">
    <name type="scientific">Megasphaera lornae</name>
    <dbReference type="NCBI Taxonomy" id="1000568"/>
    <lineage>
        <taxon>Bacteria</taxon>
        <taxon>Bacillati</taxon>
        <taxon>Bacillota</taxon>
        <taxon>Negativicutes</taxon>
        <taxon>Veillonellales</taxon>
        <taxon>Veillonellaceae</taxon>
        <taxon>Megasphaera</taxon>
    </lineage>
</organism>
<evidence type="ECO:0000256" key="3">
    <source>
        <dbReference type="ARBA" id="ARBA00022679"/>
    </source>
</evidence>
<protein>
    <submittedName>
        <fullName evidence="5">RNA methyltransferase, TrmH family</fullName>
    </submittedName>
</protein>
<keyword evidence="3" id="KW-0808">Transferase</keyword>
<dbReference type="InterPro" id="IPR013123">
    <property type="entry name" value="SpoU_subst-bd"/>
</dbReference>
<accession>A0ABN0D0X2</accession>